<evidence type="ECO:0000313" key="2">
    <source>
        <dbReference type="EMBL" id="MFC4529760.1"/>
    </source>
</evidence>
<name>A0ABV9C9J9_9ACTN</name>
<keyword evidence="3" id="KW-1185">Reference proteome</keyword>
<organism evidence="2 3">
    <name type="scientific">Sphaerisporangium dianthi</name>
    <dbReference type="NCBI Taxonomy" id="1436120"/>
    <lineage>
        <taxon>Bacteria</taxon>
        <taxon>Bacillati</taxon>
        <taxon>Actinomycetota</taxon>
        <taxon>Actinomycetes</taxon>
        <taxon>Streptosporangiales</taxon>
        <taxon>Streptosporangiaceae</taxon>
        <taxon>Sphaerisporangium</taxon>
    </lineage>
</organism>
<proteinExistence type="predicted"/>
<dbReference type="EMBL" id="JBHSFP010000002">
    <property type="protein sequence ID" value="MFC4529760.1"/>
    <property type="molecule type" value="Genomic_DNA"/>
</dbReference>
<gene>
    <name evidence="2" type="ORF">ACFO60_03205</name>
</gene>
<feature type="region of interest" description="Disordered" evidence="1">
    <location>
        <begin position="115"/>
        <end position="176"/>
    </location>
</feature>
<dbReference type="Proteomes" id="UP001596004">
    <property type="component" value="Unassembled WGS sequence"/>
</dbReference>
<accession>A0ABV9C9J9</accession>
<sequence length="311" mass="31346">MSDPLAVIAGLPGVPEAVQNARAAVDRLYGHRVLRRRGPEVSAESALRGARASAALEGADVALEVLRSGEAGSTVAAGALRASAEIGRLGVTWRTAPRQVLARLHALAAAGLLPGPLLGRPRTETPLGDRPSTGEASRRGTAEGADPGPLVTAEGSEPGRSPTGEGGDADLGTLAGGPGFLDLGPAPDAAAAAVRVASLVTLITTPTKAPALVLAAIVHAELIAVRSFGTVDGVVARAAERLTLVEFGLDPKSLVAVEVGHHDLGDAYAESLRGYLKGTGEGVAGWVRHCAAAVELGVREATAICEALQRG</sequence>
<reference evidence="3" key="1">
    <citation type="journal article" date="2019" name="Int. J. Syst. Evol. Microbiol.">
        <title>The Global Catalogue of Microorganisms (GCM) 10K type strain sequencing project: providing services to taxonomists for standard genome sequencing and annotation.</title>
        <authorList>
            <consortium name="The Broad Institute Genomics Platform"/>
            <consortium name="The Broad Institute Genome Sequencing Center for Infectious Disease"/>
            <person name="Wu L."/>
            <person name="Ma J."/>
        </authorList>
    </citation>
    <scope>NUCLEOTIDE SEQUENCE [LARGE SCALE GENOMIC DNA]</scope>
    <source>
        <strain evidence="3">CGMCC 4.7132</strain>
    </source>
</reference>
<comment type="caution">
    <text evidence="2">The sequence shown here is derived from an EMBL/GenBank/DDBJ whole genome shotgun (WGS) entry which is preliminary data.</text>
</comment>
<dbReference type="RefSeq" id="WP_380836575.1">
    <property type="nucleotide sequence ID" value="NZ_JBHSFP010000002.1"/>
</dbReference>
<evidence type="ECO:0000313" key="3">
    <source>
        <dbReference type="Proteomes" id="UP001596004"/>
    </source>
</evidence>
<protein>
    <submittedName>
        <fullName evidence="2">Oxidoreductase</fullName>
    </submittedName>
</protein>
<evidence type="ECO:0000256" key="1">
    <source>
        <dbReference type="SAM" id="MobiDB-lite"/>
    </source>
</evidence>